<feature type="transmembrane region" description="Helical" evidence="1">
    <location>
        <begin position="79"/>
        <end position="105"/>
    </location>
</feature>
<gene>
    <name evidence="2" type="ORF">NX784_04255</name>
</gene>
<dbReference type="EMBL" id="JANUGW010000002">
    <property type="protein sequence ID" value="MCS0580795.1"/>
    <property type="molecule type" value="Genomic_DNA"/>
</dbReference>
<proteinExistence type="predicted"/>
<dbReference type="Proteomes" id="UP001204151">
    <property type="component" value="Unassembled WGS sequence"/>
</dbReference>
<organism evidence="2 3">
    <name type="scientific">Massilia pinisoli</name>
    <dbReference type="NCBI Taxonomy" id="1772194"/>
    <lineage>
        <taxon>Bacteria</taxon>
        <taxon>Pseudomonadati</taxon>
        <taxon>Pseudomonadota</taxon>
        <taxon>Betaproteobacteria</taxon>
        <taxon>Burkholderiales</taxon>
        <taxon>Oxalobacteraceae</taxon>
        <taxon>Telluria group</taxon>
        <taxon>Massilia</taxon>
    </lineage>
</organism>
<evidence type="ECO:0000256" key="1">
    <source>
        <dbReference type="SAM" id="Phobius"/>
    </source>
</evidence>
<reference evidence="2 3" key="1">
    <citation type="submission" date="2022-08" db="EMBL/GenBank/DDBJ databases">
        <title>Reclassification of Massilia species as members of the genera Telluria, Duganella, Pseudoduganella, Mokoshia gen. nov. and Zemynaea gen. nov. using orthogonal and non-orthogonal genome-based approaches.</title>
        <authorList>
            <person name="Bowman J.P."/>
        </authorList>
    </citation>
    <scope>NUCLEOTIDE SEQUENCE [LARGE SCALE GENOMIC DNA]</scope>
    <source>
        <strain evidence="2 3">JCM 31316</strain>
    </source>
</reference>
<protein>
    <submittedName>
        <fullName evidence="2">Uncharacterized protein</fullName>
    </submittedName>
</protein>
<evidence type="ECO:0000313" key="2">
    <source>
        <dbReference type="EMBL" id="MCS0580795.1"/>
    </source>
</evidence>
<feature type="transmembrane region" description="Helical" evidence="1">
    <location>
        <begin position="45"/>
        <end position="72"/>
    </location>
</feature>
<keyword evidence="1" id="KW-0472">Membrane</keyword>
<accession>A0ABT1ZLK3</accession>
<keyword evidence="3" id="KW-1185">Reference proteome</keyword>
<keyword evidence="1" id="KW-1133">Transmembrane helix</keyword>
<sequence length="117" mass="12132">MDIHTRIVAVLHIVLGVLGAAVPLFMGLVLGGAAAFMRDTQLPGFVVGLGAMFLGFFVLLALVDVIAGVALLKGSRGARVFVIVISALGLFSFPVGTIIGAYSLWALLRKQPALDVA</sequence>
<evidence type="ECO:0000313" key="3">
    <source>
        <dbReference type="Proteomes" id="UP001204151"/>
    </source>
</evidence>
<feature type="transmembrane region" description="Helical" evidence="1">
    <location>
        <begin position="7"/>
        <end position="33"/>
    </location>
</feature>
<keyword evidence="1" id="KW-0812">Transmembrane</keyword>
<dbReference type="RefSeq" id="WP_258815444.1">
    <property type="nucleotide sequence ID" value="NZ_JANUGW010000002.1"/>
</dbReference>
<name>A0ABT1ZLK3_9BURK</name>
<comment type="caution">
    <text evidence="2">The sequence shown here is derived from an EMBL/GenBank/DDBJ whole genome shotgun (WGS) entry which is preliminary data.</text>
</comment>